<dbReference type="PROSITE" id="PS00888">
    <property type="entry name" value="CNMP_BINDING_1"/>
    <property type="match status" value="1"/>
</dbReference>
<dbReference type="InterPro" id="IPR018488">
    <property type="entry name" value="cNMP-bd_CS"/>
</dbReference>
<reference evidence="2" key="2">
    <citation type="submission" date="2020-09" db="EMBL/GenBank/DDBJ databases">
        <authorList>
            <person name="Sun Q."/>
            <person name="Kim S."/>
        </authorList>
    </citation>
    <scope>NUCLEOTIDE SEQUENCE</scope>
    <source>
        <strain evidence="2">KCTC 12870</strain>
    </source>
</reference>
<comment type="caution">
    <text evidence="2">The sequence shown here is derived from an EMBL/GenBank/DDBJ whole genome shotgun (WGS) entry which is preliminary data.</text>
</comment>
<keyword evidence="3" id="KW-1185">Reference proteome</keyword>
<dbReference type="InterPro" id="IPR014710">
    <property type="entry name" value="RmlC-like_jellyroll"/>
</dbReference>
<reference evidence="2" key="1">
    <citation type="journal article" date="2014" name="Int. J. Syst. Evol. Microbiol.">
        <title>Complete genome sequence of Corynebacterium casei LMG S-19264T (=DSM 44701T), isolated from a smear-ripened cheese.</title>
        <authorList>
            <consortium name="US DOE Joint Genome Institute (JGI-PGF)"/>
            <person name="Walter F."/>
            <person name="Albersmeier A."/>
            <person name="Kalinowski J."/>
            <person name="Ruckert C."/>
        </authorList>
    </citation>
    <scope>NUCLEOTIDE SEQUENCE</scope>
    <source>
        <strain evidence="2">KCTC 12870</strain>
    </source>
</reference>
<proteinExistence type="predicted"/>
<dbReference type="PROSITE" id="PS50042">
    <property type="entry name" value="CNMP_BINDING_3"/>
    <property type="match status" value="1"/>
</dbReference>
<dbReference type="SUPFAM" id="SSF51206">
    <property type="entry name" value="cAMP-binding domain-like"/>
    <property type="match status" value="1"/>
</dbReference>
<dbReference type="InterPro" id="IPR018490">
    <property type="entry name" value="cNMP-bd_dom_sf"/>
</dbReference>
<name>A0A8J3DCF5_9BACT</name>
<dbReference type="PANTHER" id="PTHR23011:SF28">
    <property type="entry name" value="CYCLIC NUCLEOTIDE-BINDING DOMAIN CONTAINING PROTEIN"/>
    <property type="match status" value="1"/>
</dbReference>
<dbReference type="Gene3D" id="2.60.120.10">
    <property type="entry name" value="Jelly Rolls"/>
    <property type="match status" value="1"/>
</dbReference>
<accession>A0A8J3DCF5</accession>
<evidence type="ECO:0000313" key="3">
    <source>
        <dbReference type="Proteomes" id="UP000642829"/>
    </source>
</evidence>
<dbReference type="AlphaFoldDB" id="A0A8J3DCF5"/>
<dbReference type="InterPro" id="IPR000595">
    <property type="entry name" value="cNMP-bd_dom"/>
</dbReference>
<evidence type="ECO:0000313" key="2">
    <source>
        <dbReference type="EMBL" id="GHC05136.1"/>
    </source>
</evidence>
<dbReference type="Proteomes" id="UP000642829">
    <property type="component" value="Unassembled WGS sequence"/>
</dbReference>
<dbReference type="SMART" id="SM00100">
    <property type="entry name" value="cNMP"/>
    <property type="match status" value="1"/>
</dbReference>
<dbReference type="RefSeq" id="WP_189515191.1">
    <property type="nucleotide sequence ID" value="NZ_BMXG01000013.1"/>
</dbReference>
<dbReference type="PRINTS" id="PR00103">
    <property type="entry name" value="CAMPKINASE"/>
</dbReference>
<dbReference type="Pfam" id="PF00027">
    <property type="entry name" value="cNMP_binding"/>
    <property type="match status" value="1"/>
</dbReference>
<sequence>MSNAKVTEVGAELLRRHALFHKINDAALERFLLVLRSDHFEAGDAIIREGETGDRLYMISSGRVVIEKKVFNKEAITSERIAVLQKGETFGEMELVDSQPRSATVRALDETTCLSLSREDLHDATEDDILTFSQVVMNLAREISIRLRNTDVWLAGSLFSIRQRD</sequence>
<protein>
    <recommendedName>
        <fullName evidence="1">Cyclic nucleotide-binding domain-containing protein</fullName>
    </recommendedName>
</protein>
<gene>
    <name evidence="2" type="ORF">GCM10007047_22650</name>
</gene>
<dbReference type="PANTHER" id="PTHR23011">
    <property type="entry name" value="CYCLIC NUCLEOTIDE-BINDING DOMAIN CONTAINING PROTEIN"/>
    <property type="match status" value="1"/>
</dbReference>
<feature type="domain" description="Cyclic nucleotide-binding" evidence="1">
    <location>
        <begin position="19"/>
        <end position="121"/>
    </location>
</feature>
<dbReference type="CDD" id="cd00038">
    <property type="entry name" value="CAP_ED"/>
    <property type="match status" value="1"/>
</dbReference>
<organism evidence="2 3">
    <name type="scientific">Cerasicoccus arenae</name>
    <dbReference type="NCBI Taxonomy" id="424488"/>
    <lineage>
        <taxon>Bacteria</taxon>
        <taxon>Pseudomonadati</taxon>
        <taxon>Verrucomicrobiota</taxon>
        <taxon>Opitutia</taxon>
        <taxon>Puniceicoccales</taxon>
        <taxon>Cerasicoccaceae</taxon>
        <taxon>Cerasicoccus</taxon>
    </lineage>
</organism>
<dbReference type="EMBL" id="BMXG01000013">
    <property type="protein sequence ID" value="GHC05136.1"/>
    <property type="molecule type" value="Genomic_DNA"/>
</dbReference>
<evidence type="ECO:0000259" key="1">
    <source>
        <dbReference type="PROSITE" id="PS50042"/>
    </source>
</evidence>